<dbReference type="Gene3D" id="2.30.29.30">
    <property type="entry name" value="Pleckstrin-homology domain (PH domain)/Phosphotyrosine-binding domain (PTB)"/>
    <property type="match status" value="1"/>
</dbReference>
<feature type="compositionally biased region" description="Basic and acidic residues" evidence="1">
    <location>
        <begin position="1056"/>
        <end position="1068"/>
    </location>
</feature>
<dbReference type="SMART" id="SM00233">
    <property type="entry name" value="PH"/>
    <property type="match status" value="1"/>
</dbReference>
<evidence type="ECO:0000313" key="4">
    <source>
        <dbReference type="Proteomes" id="UP001652641"/>
    </source>
</evidence>
<evidence type="ECO:0000259" key="2">
    <source>
        <dbReference type="PROSITE" id="PS50003"/>
    </source>
</evidence>
<feature type="domain" description="WW" evidence="3">
    <location>
        <begin position="11"/>
        <end position="44"/>
    </location>
</feature>
<dbReference type="InterPro" id="IPR057971">
    <property type="entry name" value="PKHA4-7_TBCA"/>
</dbReference>
<feature type="domain" description="WW" evidence="3">
    <location>
        <begin position="57"/>
        <end position="90"/>
    </location>
</feature>
<dbReference type="SUPFAM" id="SSF51045">
    <property type="entry name" value="WW domain"/>
    <property type="match status" value="2"/>
</dbReference>
<dbReference type="PANTHER" id="PTHR12752:SF3">
    <property type="entry name" value="PLECKSTRIN HOMOLOGY DOMAIN-CONTAINING FAMILY A MEMBER 5"/>
    <property type="match status" value="1"/>
</dbReference>
<feature type="compositionally biased region" description="Basic residues" evidence="1">
    <location>
        <begin position="148"/>
        <end position="157"/>
    </location>
</feature>
<evidence type="ECO:0000256" key="1">
    <source>
        <dbReference type="SAM" id="MobiDB-lite"/>
    </source>
</evidence>
<dbReference type="Pfam" id="PF00169">
    <property type="entry name" value="PH"/>
    <property type="match status" value="1"/>
</dbReference>
<feature type="compositionally biased region" description="Polar residues" evidence="1">
    <location>
        <begin position="1101"/>
        <end position="1110"/>
    </location>
</feature>
<feature type="region of interest" description="Disordered" evidence="1">
    <location>
        <begin position="774"/>
        <end position="794"/>
    </location>
</feature>
<evidence type="ECO:0000259" key="3">
    <source>
        <dbReference type="PROSITE" id="PS50020"/>
    </source>
</evidence>
<feature type="compositionally biased region" description="Low complexity" evidence="1">
    <location>
        <begin position="1153"/>
        <end position="1166"/>
    </location>
</feature>
<dbReference type="PROSITE" id="PS50020">
    <property type="entry name" value="WW_DOMAIN_2"/>
    <property type="match status" value="2"/>
</dbReference>
<dbReference type="SMART" id="SM00456">
    <property type="entry name" value="WW"/>
    <property type="match status" value="2"/>
</dbReference>
<feature type="compositionally biased region" description="Basic and acidic residues" evidence="1">
    <location>
        <begin position="1085"/>
        <end position="1097"/>
    </location>
</feature>
<dbReference type="InterPro" id="IPR040392">
    <property type="entry name" value="PKHA4-7_PH"/>
</dbReference>
<feature type="region of interest" description="Disordered" evidence="1">
    <location>
        <begin position="460"/>
        <end position="494"/>
    </location>
</feature>
<dbReference type="Pfam" id="PF00397">
    <property type="entry name" value="WW"/>
    <property type="match status" value="1"/>
</dbReference>
<dbReference type="CDD" id="cd00201">
    <property type="entry name" value="WW"/>
    <property type="match status" value="1"/>
</dbReference>
<feature type="compositionally biased region" description="Basic and acidic residues" evidence="1">
    <location>
        <begin position="1112"/>
        <end position="1130"/>
    </location>
</feature>
<dbReference type="RefSeq" id="XP_072622021.1">
    <property type="nucleotide sequence ID" value="XM_072765920.1"/>
</dbReference>
<accession>A0ABM5B4R1</accession>
<dbReference type="Proteomes" id="UP001652641">
    <property type="component" value="Chromosome 8"/>
</dbReference>
<protein>
    <submittedName>
        <fullName evidence="5">Pleckstrin homology domain-containing family A member 5 isoform X26</fullName>
    </submittedName>
</protein>
<feature type="region of interest" description="Disordered" evidence="1">
    <location>
        <begin position="993"/>
        <end position="1021"/>
    </location>
</feature>
<gene>
    <name evidence="5" type="primary">PLEKHA5</name>
</gene>
<dbReference type="GeneID" id="112917243"/>
<dbReference type="InterPro" id="IPR001202">
    <property type="entry name" value="WW_dom"/>
</dbReference>
<dbReference type="CDD" id="cd13248">
    <property type="entry name" value="PH_PEPP1_2_3"/>
    <property type="match status" value="1"/>
</dbReference>
<dbReference type="InterPro" id="IPR036020">
    <property type="entry name" value="WW_dom_sf"/>
</dbReference>
<reference evidence="5" key="1">
    <citation type="submission" date="2025-08" db="UniProtKB">
        <authorList>
            <consortium name="RefSeq"/>
        </authorList>
    </citation>
    <scope>IDENTIFICATION</scope>
    <source>
        <tissue evidence="5">Cell line</tissue>
    </source>
</reference>
<dbReference type="SUPFAM" id="SSF50729">
    <property type="entry name" value="PH domain-like"/>
    <property type="match status" value="1"/>
</dbReference>
<dbReference type="PROSITE" id="PS50003">
    <property type="entry name" value="PH_DOMAIN"/>
    <property type="match status" value="1"/>
</dbReference>
<proteinExistence type="predicted"/>
<evidence type="ECO:0000313" key="5">
    <source>
        <dbReference type="RefSeq" id="XP_072622021.1"/>
    </source>
</evidence>
<dbReference type="InterPro" id="IPR011993">
    <property type="entry name" value="PH-like_dom_sf"/>
</dbReference>
<sequence>MAADLNLEWICSLPRSWTYGITRGGRVFFINEEAKSTTWLHPVTGEAVVTGHRRQSADLPTGWEEAYTFEGARYYINHNERKVTCKHPVTGQPSQDNCIFVVNEQTVATMTSEEKKERPISMINEASNYNMTSDYAVHPMSPVGRTSRASKKVHNFGKRSNSIKRNPNAPVVRRGWLYKQDSTGMKLWKKRWFVLSDLCLFYYRDEKEEGILGSILLPSFQIAMLTSEDHINRKYAFKAAHPNMRTYYFCTDTGKEMELWMKAMLDAALVQTEPVKRVDKITSENAPTKEINNFPNHRVLIKPEVQNNQKNKEISKTEEKKALEAEKYGFQKDGQDRPLTKINSVKLNSLPSEYESGSTCPAQAGHYRPVNVNSSENKIVNVSLADLRGGNHPNTGPLHAEADRVIQRTNSMQQLEQWIKIQKGRGHEEETRGVISYQTLPRNMPSHRAQVMARYPEGYRTLPRNSKTRPESICSVTPSTHDKTLGTGAEEKRRSMRDDTMWQLYEWQQRQFYNKQSTLPRHSTLTSPKTMVNISDQTMHSIPTSPSHGSIAAYQGYSPQRTYRSEVSSPIQRGDVTIDRRHRAHHPKHVYVPDRRSMPAGLTLQSISPQSLQGKTLSQDECRGTLYKYRPEEVDIDAKLSRLCEQDKVVHALEEKLQQLHKEKYTLEQALLSASQEIEMNADNPAAIQTVVLQRDDLQNGLLSTCRELSRATAELERAWREYDKLEYDVTVTRNQMQEQLDRLGEVQTESAGIQRAQIQKELWRIQDVMEGLSKHKQQRGTTETGMAGSKPFSTVKYKNEEEEVAPPRPPLPRSYDFTEQPPIIPPLPSDSSSLLCYSRGPVHLPEEKKIHQVQGYPRNGSHCGPDYRLYKSEPELTTVAEVDESNGEEKSEPVSEIETSVKGSHFPVGVVPPRTKSPTPESSTIASYVTLRKTKKMMDSRTERPRSAVDQLCLAESTRPRMTVEEQMERIRRHQQACLREKKKGLNVIGALDQSPLQSPSGLRDNPFRTTQPRRRDDNIKELDTVVRENDVKPNQETPAAEIVRLKEAEPQNMDFSKELKKNEDIFSKTLFKPEPNGVSSEEMIDKEGNQEKMPEDVSCSPQDETQIINHKAESHLEENIKDNIHEQEETIVSYEQTPEASRESQTMAVKSLSPSPESSASPVPATQPQLTEGSHFMCV</sequence>
<feature type="compositionally biased region" description="Basic and acidic residues" evidence="1">
    <location>
        <begin position="480"/>
        <end position="494"/>
    </location>
</feature>
<feature type="compositionally biased region" description="Polar residues" evidence="1">
    <location>
        <begin position="1135"/>
        <end position="1150"/>
    </location>
</feature>
<dbReference type="InterPro" id="IPR001849">
    <property type="entry name" value="PH_domain"/>
</dbReference>
<feature type="domain" description="PH" evidence="2">
    <location>
        <begin position="170"/>
        <end position="269"/>
    </location>
</feature>
<dbReference type="PROSITE" id="PS01159">
    <property type="entry name" value="WW_DOMAIN_1"/>
    <property type="match status" value="1"/>
</dbReference>
<organism evidence="4 5">
    <name type="scientific">Vulpes vulpes</name>
    <name type="common">Red fox</name>
    <dbReference type="NCBI Taxonomy" id="9627"/>
    <lineage>
        <taxon>Eukaryota</taxon>
        <taxon>Metazoa</taxon>
        <taxon>Chordata</taxon>
        <taxon>Craniata</taxon>
        <taxon>Vertebrata</taxon>
        <taxon>Euteleostomi</taxon>
        <taxon>Mammalia</taxon>
        <taxon>Eutheria</taxon>
        <taxon>Laurasiatheria</taxon>
        <taxon>Carnivora</taxon>
        <taxon>Caniformia</taxon>
        <taxon>Canidae</taxon>
        <taxon>Vulpes</taxon>
    </lineage>
</organism>
<feature type="region of interest" description="Disordered" evidence="1">
    <location>
        <begin position="1056"/>
        <end position="1181"/>
    </location>
</feature>
<name>A0ABM5B4R1_VULVU</name>
<feature type="region of interest" description="Disordered" evidence="1">
    <location>
        <begin position="142"/>
        <end position="164"/>
    </location>
</feature>
<feature type="region of interest" description="Disordered" evidence="1">
    <location>
        <begin position="882"/>
        <end position="925"/>
    </location>
</feature>
<keyword evidence="4" id="KW-1185">Reference proteome</keyword>
<dbReference type="Pfam" id="PF25541">
    <property type="entry name" value="TBCA_PH"/>
    <property type="match status" value="1"/>
</dbReference>
<dbReference type="Gene3D" id="2.20.70.10">
    <property type="match status" value="2"/>
</dbReference>
<dbReference type="PANTHER" id="PTHR12752">
    <property type="entry name" value="PHOSPHOINOSITOL 3-PHOSPHATE-BINDING PROTEIN"/>
    <property type="match status" value="1"/>
</dbReference>